<accession>A0ABQ3ITZ3</accession>
<feature type="domain" description="FAS1-like dehydratase" evidence="2">
    <location>
        <begin position="65"/>
        <end position="133"/>
    </location>
</feature>
<dbReference type="Gene3D" id="3.10.129.10">
    <property type="entry name" value="Hotdog Thioesterase"/>
    <property type="match status" value="1"/>
</dbReference>
<dbReference type="PANTHER" id="PTHR28152:SF1">
    <property type="entry name" value="HYDROXYACYL-THIOESTER DEHYDRATASE TYPE 2, MITOCHONDRIAL"/>
    <property type="match status" value="1"/>
</dbReference>
<evidence type="ECO:0000313" key="3">
    <source>
        <dbReference type="EMBL" id="GHE94044.1"/>
    </source>
</evidence>
<dbReference type="InterPro" id="IPR029069">
    <property type="entry name" value="HotDog_dom_sf"/>
</dbReference>
<evidence type="ECO:0000256" key="1">
    <source>
        <dbReference type="SAM" id="MobiDB-lite"/>
    </source>
</evidence>
<reference evidence="4" key="1">
    <citation type="journal article" date="2019" name="Int. J. Syst. Evol. Microbiol.">
        <title>The Global Catalogue of Microorganisms (GCM) 10K type strain sequencing project: providing services to taxonomists for standard genome sequencing and annotation.</title>
        <authorList>
            <consortium name="The Broad Institute Genomics Platform"/>
            <consortium name="The Broad Institute Genome Sequencing Center for Infectious Disease"/>
            <person name="Wu L."/>
            <person name="Ma J."/>
        </authorList>
    </citation>
    <scope>NUCLEOTIDE SEQUENCE [LARGE SCALE GENOMIC DNA]</scope>
    <source>
        <strain evidence="4">CGMCC 4.7677</strain>
    </source>
</reference>
<feature type="region of interest" description="Disordered" evidence="1">
    <location>
        <begin position="57"/>
        <end position="76"/>
    </location>
</feature>
<protein>
    <submittedName>
        <fullName evidence="3">Mesaconyl-C(4)-CoA hydratase</fullName>
    </submittedName>
</protein>
<proteinExistence type="predicted"/>
<gene>
    <name evidence="3" type="primary">meh</name>
    <name evidence="3" type="ORF">GCM10017786_28650</name>
</gene>
<name>A0ABQ3ITZ3_9PSEU</name>
<sequence length="273" mass="29454">MSSADIVERTELLLPGPALALGALLDVPVPDLDGGEGLPPLWHWLYLLERPAQADLGPDGHPARNCVPAPPGPGRRRMWAGGRVRTRGALRCGVPATRRTRVLSVQDKQGRTGPLTFVVVEHLIEQDGRIVVDEQQDIVYRPATSGAASETEEGEVVPPGPGEWAIEVSPTLLFRFSALTYNAHRIHYDRDYARDTEGYPGLLTHGPLQALAMAEVARAAGCGGDLVFDYRLVSPLFDHQGMVAGAVPEGDRTTTSVRDIYGRRTATGTVRSA</sequence>
<dbReference type="RefSeq" id="WP_191244976.1">
    <property type="nucleotide sequence ID" value="NZ_BNAU01000002.1"/>
</dbReference>
<comment type="caution">
    <text evidence="3">The sequence shown here is derived from an EMBL/GenBank/DDBJ whole genome shotgun (WGS) entry which is preliminary data.</text>
</comment>
<evidence type="ECO:0000259" key="2">
    <source>
        <dbReference type="Pfam" id="PF13452"/>
    </source>
</evidence>
<dbReference type="InterPro" id="IPR039569">
    <property type="entry name" value="FAS1-like_DH_region"/>
</dbReference>
<evidence type="ECO:0000313" key="4">
    <source>
        <dbReference type="Proteomes" id="UP000605897"/>
    </source>
</evidence>
<dbReference type="EMBL" id="BNAU01000002">
    <property type="protein sequence ID" value="GHE94044.1"/>
    <property type="molecule type" value="Genomic_DNA"/>
</dbReference>
<dbReference type="InterPro" id="IPR052741">
    <property type="entry name" value="Mitochondrial_HTD2"/>
</dbReference>
<dbReference type="Proteomes" id="UP000605897">
    <property type="component" value="Unassembled WGS sequence"/>
</dbReference>
<organism evidence="3 4">
    <name type="scientific">Amycolatopsis deserti</name>
    <dbReference type="NCBI Taxonomy" id="185696"/>
    <lineage>
        <taxon>Bacteria</taxon>
        <taxon>Bacillati</taxon>
        <taxon>Actinomycetota</taxon>
        <taxon>Actinomycetes</taxon>
        <taxon>Pseudonocardiales</taxon>
        <taxon>Pseudonocardiaceae</taxon>
        <taxon>Amycolatopsis</taxon>
    </lineage>
</organism>
<keyword evidence="4" id="KW-1185">Reference proteome</keyword>
<dbReference type="Pfam" id="PF13452">
    <property type="entry name" value="FAS1_DH_region"/>
    <property type="match status" value="1"/>
</dbReference>
<dbReference type="PANTHER" id="PTHR28152">
    <property type="entry name" value="HYDROXYACYL-THIOESTER DEHYDRATASE TYPE 2, MITOCHONDRIAL"/>
    <property type="match status" value="1"/>
</dbReference>
<dbReference type="SUPFAM" id="SSF54637">
    <property type="entry name" value="Thioesterase/thiol ester dehydrase-isomerase"/>
    <property type="match status" value="1"/>
</dbReference>